<protein>
    <submittedName>
        <fullName evidence="2">Uncharacterized protein</fullName>
    </submittedName>
</protein>
<proteinExistence type="predicted"/>
<accession>A0A8K0HQL4</accession>
<evidence type="ECO:0000313" key="2">
    <source>
        <dbReference type="EMBL" id="KAF3457306.1"/>
    </source>
</evidence>
<evidence type="ECO:0000256" key="1">
    <source>
        <dbReference type="SAM" id="MobiDB-lite"/>
    </source>
</evidence>
<evidence type="ECO:0000313" key="3">
    <source>
        <dbReference type="Proteomes" id="UP000796880"/>
    </source>
</evidence>
<dbReference type="Proteomes" id="UP000796880">
    <property type="component" value="Unassembled WGS sequence"/>
</dbReference>
<dbReference type="EMBL" id="VOIH02000001">
    <property type="protein sequence ID" value="KAF3457306.1"/>
    <property type="molecule type" value="Genomic_DNA"/>
</dbReference>
<dbReference type="AlphaFoldDB" id="A0A8K0HQL4"/>
<organism evidence="2 3">
    <name type="scientific">Rhamnella rubrinervis</name>
    <dbReference type="NCBI Taxonomy" id="2594499"/>
    <lineage>
        <taxon>Eukaryota</taxon>
        <taxon>Viridiplantae</taxon>
        <taxon>Streptophyta</taxon>
        <taxon>Embryophyta</taxon>
        <taxon>Tracheophyta</taxon>
        <taxon>Spermatophyta</taxon>
        <taxon>Magnoliopsida</taxon>
        <taxon>eudicotyledons</taxon>
        <taxon>Gunneridae</taxon>
        <taxon>Pentapetalae</taxon>
        <taxon>rosids</taxon>
        <taxon>fabids</taxon>
        <taxon>Rosales</taxon>
        <taxon>Rhamnaceae</taxon>
        <taxon>rhamnoid group</taxon>
        <taxon>Rhamneae</taxon>
        <taxon>Rhamnella</taxon>
    </lineage>
</organism>
<sequence>MKFFEMPRGSCRTAVGSCRIAVVARTAEVLPGGPASCPGQRKLWDYQKLTEVAGSCPVARKLPDYRRKLSEVEEVVRSCRGSCPKGRGSCLVVEKSWDGQVVGRRVEEVVRARVGGFLKGRRKLEAMEVVGPRRSCRGQGKFLKVVGSCEVEEVVRGSEVLERSEKLSEAMGVIGRRKLSGRRGNCRSYELSGGRGLSGVGKLWDRQEVEVVVGSWPGVVRKLSSMKFFQSRSRAVGGSGGQGRKLWEAVGGSQVGKLPRVGYGGREEVVGPGRKLSEVANCREVGSRGTTVGSGLRREVVGAAVGSRGQKLSGGRGKLPGGCRKFLKVRRKLSEGRRKFLKGCRKKFLKGRRKRAGGRKLPPGRRKFLKSRRKLSEGRRKLSEDSRMFLKGRRKLSEGRR</sequence>
<feature type="compositionally biased region" description="Basic residues" evidence="1">
    <location>
        <begin position="349"/>
        <end position="373"/>
    </location>
</feature>
<gene>
    <name evidence="2" type="ORF">FNV43_RR01963</name>
</gene>
<keyword evidence="3" id="KW-1185">Reference proteome</keyword>
<reference evidence="2" key="1">
    <citation type="submission" date="2020-03" db="EMBL/GenBank/DDBJ databases">
        <title>A high-quality chromosome-level genome assembly of a woody plant with both climbing and erect habits, Rhamnella rubrinervis.</title>
        <authorList>
            <person name="Lu Z."/>
            <person name="Yang Y."/>
            <person name="Zhu X."/>
            <person name="Sun Y."/>
        </authorList>
    </citation>
    <scope>NUCLEOTIDE SEQUENCE</scope>
    <source>
        <strain evidence="2">BYM</strain>
        <tissue evidence="2">Leaf</tissue>
    </source>
</reference>
<comment type="caution">
    <text evidence="2">The sequence shown here is derived from an EMBL/GenBank/DDBJ whole genome shotgun (WGS) entry which is preliminary data.</text>
</comment>
<feature type="compositionally biased region" description="Basic and acidic residues" evidence="1">
    <location>
        <begin position="374"/>
        <end position="388"/>
    </location>
</feature>
<name>A0A8K0HQL4_9ROSA</name>
<feature type="region of interest" description="Disordered" evidence="1">
    <location>
        <begin position="349"/>
        <end position="401"/>
    </location>
</feature>